<dbReference type="EMBL" id="KZ678128">
    <property type="protein sequence ID" value="PSN74122.1"/>
    <property type="molecule type" value="Genomic_DNA"/>
</dbReference>
<name>A0A2T2P8Y7_CORCC</name>
<evidence type="ECO:0008006" key="4">
    <source>
        <dbReference type="Google" id="ProtNLM"/>
    </source>
</evidence>
<keyword evidence="1" id="KW-0732">Signal</keyword>
<organism evidence="2 3">
    <name type="scientific">Corynespora cassiicola Philippines</name>
    <dbReference type="NCBI Taxonomy" id="1448308"/>
    <lineage>
        <taxon>Eukaryota</taxon>
        <taxon>Fungi</taxon>
        <taxon>Dikarya</taxon>
        <taxon>Ascomycota</taxon>
        <taxon>Pezizomycotina</taxon>
        <taxon>Dothideomycetes</taxon>
        <taxon>Pleosporomycetidae</taxon>
        <taxon>Pleosporales</taxon>
        <taxon>Corynesporascaceae</taxon>
        <taxon>Corynespora</taxon>
    </lineage>
</organism>
<feature type="signal peptide" evidence="1">
    <location>
        <begin position="1"/>
        <end position="28"/>
    </location>
</feature>
<evidence type="ECO:0000313" key="2">
    <source>
        <dbReference type="EMBL" id="PSN74122.1"/>
    </source>
</evidence>
<sequence length="114" mass="12054">MLMNHTLKLHPLLLPLLIPPLPLPPCTHLLIPPSPHFPSPTATAATPLPPAPLRLHIAPVHQLVHLCAHGARARLVQAPRKEDGKGDGEEEGEGDGVARFHVCGCKCGCMCGGV</sequence>
<gene>
    <name evidence="2" type="ORF">BS50DRAFT_8472</name>
</gene>
<accession>A0A2T2P8Y7</accession>
<dbReference type="AlphaFoldDB" id="A0A2T2P8Y7"/>
<protein>
    <recommendedName>
        <fullName evidence="4">Secreted protein</fullName>
    </recommendedName>
</protein>
<proteinExistence type="predicted"/>
<evidence type="ECO:0000313" key="3">
    <source>
        <dbReference type="Proteomes" id="UP000240883"/>
    </source>
</evidence>
<feature type="chain" id="PRO_5015417652" description="Secreted protein" evidence="1">
    <location>
        <begin position="29"/>
        <end position="114"/>
    </location>
</feature>
<evidence type="ECO:0000256" key="1">
    <source>
        <dbReference type="SAM" id="SignalP"/>
    </source>
</evidence>
<dbReference type="Proteomes" id="UP000240883">
    <property type="component" value="Unassembled WGS sequence"/>
</dbReference>
<reference evidence="2 3" key="1">
    <citation type="journal article" date="2018" name="Front. Microbiol.">
        <title>Genome-Wide Analysis of Corynespora cassiicola Leaf Fall Disease Putative Effectors.</title>
        <authorList>
            <person name="Lopez D."/>
            <person name="Ribeiro S."/>
            <person name="Label P."/>
            <person name="Fumanal B."/>
            <person name="Venisse J.S."/>
            <person name="Kohler A."/>
            <person name="de Oliveira R.R."/>
            <person name="Labutti K."/>
            <person name="Lipzen A."/>
            <person name="Lail K."/>
            <person name="Bauer D."/>
            <person name="Ohm R.A."/>
            <person name="Barry K.W."/>
            <person name="Spatafora J."/>
            <person name="Grigoriev I.V."/>
            <person name="Martin F.M."/>
            <person name="Pujade-Renaud V."/>
        </authorList>
    </citation>
    <scope>NUCLEOTIDE SEQUENCE [LARGE SCALE GENOMIC DNA]</scope>
    <source>
        <strain evidence="2 3">Philippines</strain>
    </source>
</reference>
<keyword evidence="3" id="KW-1185">Reference proteome</keyword>